<dbReference type="Pfam" id="PF13472">
    <property type="entry name" value="Lipase_GDSL_2"/>
    <property type="match status" value="1"/>
</dbReference>
<dbReference type="Gene3D" id="3.40.50.1110">
    <property type="entry name" value="SGNH hydrolase"/>
    <property type="match status" value="1"/>
</dbReference>
<dbReference type="OrthoDB" id="671439at2759"/>
<dbReference type="PANTHER" id="PTHR14209">
    <property type="entry name" value="ISOAMYL ACETATE-HYDROLYZING ESTERASE 1"/>
    <property type="match status" value="1"/>
</dbReference>
<feature type="domain" description="SGNH hydrolase-type esterase" evidence="1">
    <location>
        <begin position="11"/>
        <end position="210"/>
    </location>
</feature>
<sequence>MPADRLDTILCVGDSLTELSWDEKGLGASLAHLYQRKLDVMNRGLSGYNTDWALACLKKWLPLKDSDAPKTQIMTIWFGANDATLEGELQHVPLPRFRDNLRQIVSLVRDPSSPHYSPETSVILITPPPFHPESWLDERERRELPRVYDRDPENTKRYAEEVKSLGQELGVPVVDAWSAVMREASKPEVGLGKLSSFFTDGLHLNAQSYAYIVEELKNVIAKNYPEKHWEKLPMLYPYWRDVPAGALGPEFDQTQKAVAETAAKGTDPF</sequence>
<accession>A0A061B020</accession>
<evidence type="ECO:0000259" key="1">
    <source>
        <dbReference type="Pfam" id="PF13472"/>
    </source>
</evidence>
<dbReference type="InterPro" id="IPR013830">
    <property type="entry name" value="SGNH_hydro"/>
</dbReference>
<dbReference type="AlphaFoldDB" id="A0A061B020"/>
<protein>
    <submittedName>
        <fullName evidence="2">RHTO0S07e04610g1_1</fullName>
    </submittedName>
</protein>
<gene>
    <name evidence="2" type="ORF">RHTO0S_07e04610g</name>
</gene>
<dbReference type="CDD" id="cd01838">
    <property type="entry name" value="Isoamyl_acetate_hydrolase_like"/>
    <property type="match status" value="1"/>
</dbReference>
<dbReference type="InterPro" id="IPR036514">
    <property type="entry name" value="SGNH_hydro_sf"/>
</dbReference>
<proteinExistence type="predicted"/>
<dbReference type="EMBL" id="LK052942">
    <property type="protein sequence ID" value="CDR42834.1"/>
    <property type="molecule type" value="Genomic_DNA"/>
</dbReference>
<organism evidence="2">
    <name type="scientific">Rhodotorula toruloides</name>
    <name type="common">Yeast</name>
    <name type="synonym">Rhodosporidium toruloides</name>
    <dbReference type="NCBI Taxonomy" id="5286"/>
    <lineage>
        <taxon>Eukaryota</taxon>
        <taxon>Fungi</taxon>
        <taxon>Dikarya</taxon>
        <taxon>Basidiomycota</taxon>
        <taxon>Pucciniomycotina</taxon>
        <taxon>Microbotryomycetes</taxon>
        <taxon>Sporidiobolales</taxon>
        <taxon>Sporidiobolaceae</taxon>
        <taxon>Rhodotorula</taxon>
    </lineage>
</organism>
<dbReference type="SUPFAM" id="SSF52266">
    <property type="entry name" value="SGNH hydrolase"/>
    <property type="match status" value="1"/>
</dbReference>
<dbReference type="PANTHER" id="PTHR14209:SF19">
    <property type="entry name" value="ISOAMYL ACETATE-HYDROLYZING ESTERASE 1 HOMOLOG"/>
    <property type="match status" value="1"/>
</dbReference>
<name>A0A061B020_RHOTO</name>
<evidence type="ECO:0000313" key="2">
    <source>
        <dbReference type="EMBL" id="CDR42834.1"/>
    </source>
</evidence>
<dbReference type="InterPro" id="IPR045136">
    <property type="entry name" value="Iah1-like"/>
</dbReference>
<reference evidence="2" key="1">
    <citation type="journal article" date="2014" name="Genome Announc.">
        <title>Draft genome sequence of Rhodosporidium toruloides CECT1137, an oleaginous yeast of biotechnological interest.</title>
        <authorList>
            <person name="Morin N."/>
            <person name="Calcas X."/>
            <person name="Devillers H."/>
            <person name="Durrens P."/>
            <person name="Sherman D.J."/>
            <person name="Nicaud J.-M."/>
            <person name="Neuveglise C."/>
        </authorList>
    </citation>
    <scope>NUCLEOTIDE SEQUENCE</scope>
    <source>
        <strain evidence="2">CECT1137</strain>
    </source>
</reference>